<dbReference type="Pfam" id="PF03466">
    <property type="entry name" value="LysR_substrate"/>
    <property type="match status" value="1"/>
</dbReference>
<evidence type="ECO:0000259" key="5">
    <source>
        <dbReference type="PROSITE" id="PS50931"/>
    </source>
</evidence>
<keyword evidence="2" id="KW-0805">Transcription regulation</keyword>
<protein>
    <submittedName>
        <fullName evidence="6">LysR family transcriptional regulator</fullName>
    </submittedName>
</protein>
<organism evidence="6 7">
    <name type="scientific">Geochorda subterranea</name>
    <dbReference type="NCBI Taxonomy" id="3109564"/>
    <lineage>
        <taxon>Bacteria</taxon>
        <taxon>Bacillati</taxon>
        <taxon>Bacillota</taxon>
        <taxon>Limnochordia</taxon>
        <taxon>Limnochordales</taxon>
        <taxon>Geochordaceae</taxon>
        <taxon>Geochorda</taxon>
    </lineage>
</organism>
<dbReference type="Proteomes" id="UP001333102">
    <property type="component" value="Chromosome"/>
</dbReference>
<evidence type="ECO:0000313" key="7">
    <source>
        <dbReference type="Proteomes" id="UP001333102"/>
    </source>
</evidence>
<dbReference type="SUPFAM" id="SSF46785">
    <property type="entry name" value="Winged helix' DNA-binding domain"/>
    <property type="match status" value="1"/>
</dbReference>
<proteinExistence type="inferred from homology"/>
<keyword evidence="3" id="KW-0238">DNA-binding</keyword>
<accession>A0ABZ1BRE4</accession>
<dbReference type="PANTHER" id="PTHR30126">
    <property type="entry name" value="HTH-TYPE TRANSCRIPTIONAL REGULATOR"/>
    <property type="match status" value="1"/>
</dbReference>
<dbReference type="InterPro" id="IPR036388">
    <property type="entry name" value="WH-like_DNA-bd_sf"/>
</dbReference>
<reference evidence="7" key="1">
    <citation type="submission" date="2023-12" db="EMBL/GenBank/DDBJ databases">
        <title>Novel isolates from deep terrestrial aquifers shed light on the physiology and ecology of the class Limnochordia.</title>
        <authorList>
            <person name="Karnachuk O.V."/>
            <person name="Lukina A.P."/>
            <person name="Avakyan M.R."/>
            <person name="Kadnikov V."/>
            <person name="Begmatov S."/>
            <person name="Beletsky A.V."/>
            <person name="Mardanov A.V."/>
            <person name="Ravin N.V."/>
        </authorList>
    </citation>
    <scope>NUCLEOTIDE SEQUENCE [LARGE SCALE GENOMIC DNA]</scope>
    <source>
        <strain evidence="7">LN</strain>
    </source>
</reference>
<dbReference type="EMBL" id="CP141614">
    <property type="protein sequence ID" value="WRP15031.1"/>
    <property type="molecule type" value="Genomic_DNA"/>
</dbReference>
<keyword evidence="7" id="KW-1185">Reference proteome</keyword>
<gene>
    <name evidence="6" type="ORF">VLY81_02320</name>
</gene>
<dbReference type="Pfam" id="PF00126">
    <property type="entry name" value="HTH_1"/>
    <property type="match status" value="1"/>
</dbReference>
<evidence type="ECO:0000256" key="3">
    <source>
        <dbReference type="ARBA" id="ARBA00023125"/>
    </source>
</evidence>
<keyword evidence="4" id="KW-0804">Transcription</keyword>
<evidence type="ECO:0000256" key="4">
    <source>
        <dbReference type="ARBA" id="ARBA00023163"/>
    </source>
</evidence>
<name>A0ABZ1BRE4_9FIRM</name>
<dbReference type="SUPFAM" id="SSF53850">
    <property type="entry name" value="Periplasmic binding protein-like II"/>
    <property type="match status" value="1"/>
</dbReference>
<dbReference type="Gene3D" id="1.10.10.10">
    <property type="entry name" value="Winged helix-like DNA-binding domain superfamily/Winged helix DNA-binding domain"/>
    <property type="match status" value="1"/>
</dbReference>
<evidence type="ECO:0000313" key="6">
    <source>
        <dbReference type="EMBL" id="WRP15031.1"/>
    </source>
</evidence>
<dbReference type="InterPro" id="IPR036390">
    <property type="entry name" value="WH_DNA-bd_sf"/>
</dbReference>
<dbReference type="InterPro" id="IPR000847">
    <property type="entry name" value="LysR_HTH_N"/>
</dbReference>
<evidence type="ECO:0000256" key="1">
    <source>
        <dbReference type="ARBA" id="ARBA00009437"/>
    </source>
</evidence>
<evidence type="ECO:0000256" key="2">
    <source>
        <dbReference type="ARBA" id="ARBA00023015"/>
    </source>
</evidence>
<dbReference type="PRINTS" id="PR00039">
    <property type="entry name" value="HTHLYSR"/>
</dbReference>
<dbReference type="RefSeq" id="WP_324669420.1">
    <property type="nucleotide sequence ID" value="NZ_CP141614.1"/>
</dbReference>
<comment type="similarity">
    <text evidence="1">Belongs to the LysR transcriptional regulatory family.</text>
</comment>
<dbReference type="InterPro" id="IPR005119">
    <property type="entry name" value="LysR_subst-bd"/>
</dbReference>
<dbReference type="PANTHER" id="PTHR30126:SF39">
    <property type="entry name" value="HTH-TYPE TRANSCRIPTIONAL REGULATOR CYSL"/>
    <property type="match status" value="1"/>
</dbReference>
<sequence length="296" mass="32781">MDFHKLEVFCRVVDNLSITRTAEDLHLSQPAVSLAIRRLEREVGTPLIQRQGRQVAPTHAGRAFYPYARAMLAARDEAERWLQEFKEGQSGQLVIGASTTGVLYYLPPLLEAFRARHPRIQVALHAAITDRIREAVAADTMDMGFVWGPTADPRLSSRLLTWGEFAVIVHPAHPLADGGPVAPEALAREPFILARSGSSTRWFVESRLRDAGIVPRAVMEFDTTEAMKLAVEASLGVAVVSRKAVDRELSQGLLRVVCVEGLDLRRPILAIWARGRPLPPAAQRVLEMASHYFARA</sequence>
<dbReference type="PROSITE" id="PS50931">
    <property type="entry name" value="HTH_LYSR"/>
    <property type="match status" value="1"/>
</dbReference>
<feature type="domain" description="HTH lysR-type" evidence="5">
    <location>
        <begin position="1"/>
        <end position="58"/>
    </location>
</feature>
<dbReference type="Gene3D" id="3.40.190.290">
    <property type="match status" value="1"/>
</dbReference>